<dbReference type="PANTHER" id="PTHR35340:SF9">
    <property type="entry name" value="ASST-DOMAIN-CONTAINING PROTEIN"/>
    <property type="match status" value="1"/>
</dbReference>
<dbReference type="InterPro" id="IPR039535">
    <property type="entry name" value="ASST-like"/>
</dbReference>
<gene>
    <name evidence="2" type="ORF">BCR34DRAFT_605375</name>
</gene>
<name>A0A1Y1YYD1_9PLEO</name>
<evidence type="ECO:0000313" key="3">
    <source>
        <dbReference type="Proteomes" id="UP000193144"/>
    </source>
</evidence>
<reference evidence="2 3" key="1">
    <citation type="submission" date="2016-07" db="EMBL/GenBank/DDBJ databases">
        <title>Pervasive Adenine N6-methylation of Active Genes in Fungi.</title>
        <authorList>
            <consortium name="DOE Joint Genome Institute"/>
            <person name="Mondo S.J."/>
            <person name="Dannebaum R.O."/>
            <person name="Kuo R.C."/>
            <person name="Labutti K."/>
            <person name="Haridas S."/>
            <person name="Kuo A."/>
            <person name="Salamov A."/>
            <person name="Ahrendt S.R."/>
            <person name="Lipzen A."/>
            <person name="Sullivan W."/>
            <person name="Andreopoulos W.B."/>
            <person name="Clum A."/>
            <person name="Lindquist E."/>
            <person name="Daum C."/>
            <person name="Ramamoorthy G.K."/>
            <person name="Gryganskyi A."/>
            <person name="Culley D."/>
            <person name="Magnuson J.K."/>
            <person name="James T.Y."/>
            <person name="O'Malley M.A."/>
            <person name="Stajich J.E."/>
            <person name="Spatafora J.W."/>
            <person name="Visel A."/>
            <person name="Grigoriev I.V."/>
        </authorList>
    </citation>
    <scope>NUCLEOTIDE SEQUENCE [LARGE SCALE GENOMIC DNA]</scope>
    <source>
        <strain evidence="2 3">CBS 115471</strain>
    </source>
</reference>
<feature type="signal peptide" evidence="1">
    <location>
        <begin position="1"/>
        <end position="20"/>
    </location>
</feature>
<comment type="caution">
    <text evidence="2">The sequence shown here is derived from an EMBL/GenBank/DDBJ whole genome shotgun (WGS) entry which is preliminary data.</text>
</comment>
<dbReference type="Proteomes" id="UP000193144">
    <property type="component" value="Unassembled WGS sequence"/>
</dbReference>
<accession>A0A1Y1YYD1</accession>
<dbReference type="InterPro" id="IPR011047">
    <property type="entry name" value="Quinoprotein_ADH-like_sf"/>
</dbReference>
<dbReference type="STRING" id="1231657.A0A1Y1YYD1"/>
<evidence type="ECO:0000313" key="2">
    <source>
        <dbReference type="EMBL" id="ORY03048.1"/>
    </source>
</evidence>
<dbReference type="PANTHER" id="PTHR35340">
    <property type="entry name" value="PQQ ENZYME REPEAT PROTEIN-RELATED"/>
    <property type="match status" value="1"/>
</dbReference>
<dbReference type="EMBL" id="MCFA01000151">
    <property type="protein sequence ID" value="ORY03048.1"/>
    <property type="molecule type" value="Genomic_DNA"/>
</dbReference>
<dbReference type="InterPro" id="IPR053143">
    <property type="entry name" value="Arylsulfate_ST"/>
</dbReference>
<dbReference type="SUPFAM" id="SSF50998">
    <property type="entry name" value="Quinoprotein alcohol dehydrogenase-like"/>
    <property type="match status" value="1"/>
</dbReference>
<protein>
    <submittedName>
        <fullName evidence="2">ASST-domain-containing protein</fullName>
    </submittedName>
</protein>
<sequence>MNFSLRSILAFFILVCLAVADWQYHSRPDLSPPRLNITIPATSDVEQGYIFVAPYNANQGYKQDGSDQPEQPAAYIFRNDGDLVWSSVSYLSGFVSNFQPARYQGQDILLAGEPQDLFLHEFTIVDEKTALVEIYDQIPIDLSPWSGNETQRWLVDAIVQELDIETGDVLFEWRSLDHVDPSHSVLPLGQRPFEGTSSFEAWDYFHINSIDKNEEGDYLISGRHVSAVYKLDGKTGDIVWQIGGKNSDFKFEDKELQFAFQHDARFRGREDDVEFISLFDNGAGSNGHQGGDKNKIRNFSTGKTARVVQEVVHPEKIHGASQGNTQILSNGNIFANWGQAGEITEFRGNDSTPIFNARLDSGDLGAGVQNYRGFRGGWTGRPKEPPAIVALEGEDGAVGVYVSWNGDTETTKSWRFFAKREGKQKLLGEKERKGFETVLEAKSTDFEVNQEIEIFAEALDGNGRVISRTEVAALRRDVRVEDSLQILLQGGQEVMKL</sequence>
<organism evidence="2 3">
    <name type="scientific">Clohesyomyces aquaticus</name>
    <dbReference type="NCBI Taxonomy" id="1231657"/>
    <lineage>
        <taxon>Eukaryota</taxon>
        <taxon>Fungi</taxon>
        <taxon>Dikarya</taxon>
        <taxon>Ascomycota</taxon>
        <taxon>Pezizomycotina</taxon>
        <taxon>Dothideomycetes</taxon>
        <taxon>Pleosporomycetidae</taxon>
        <taxon>Pleosporales</taxon>
        <taxon>Lindgomycetaceae</taxon>
        <taxon>Clohesyomyces</taxon>
    </lineage>
</organism>
<dbReference type="Pfam" id="PF14269">
    <property type="entry name" value="Arylsulfotran_2"/>
    <property type="match status" value="1"/>
</dbReference>
<dbReference type="AlphaFoldDB" id="A0A1Y1YYD1"/>
<proteinExistence type="predicted"/>
<dbReference type="OrthoDB" id="5427350at2759"/>
<evidence type="ECO:0000256" key="1">
    <source>
        <dbReference type="SAM" id="SignalP"/>
    </source>
</evidence>
<keyword evidence="3" id="KW-1185">Reference proteome</keyword>
<keyword evidence="1" id="KW-0732">Signal</keyword>
<feature type="chain" id="PRO_5013390745" evidence="1">
    <location>
        <begin position="21"/>
        <end position="497"/>
    </location>
</feature>